<protein>
    <submittedName>
        <fullName evidence="1">Uncharacterized protein</fullName>
    </submittedName>
</protein>
<dbReference type="EMBL" id="JAODUO010000276">
    <property type="protein sequence ID" value="KAK2184216.1"/>
    <property type="molecule type" value="Genomic_DNA"/>
</dbReference>
<accession>A0AAD9NXD0</accession>
<evidence type="ECO:0000313" key="2">
    <source>
        <dbReference type="Proteomes" id="UP001209878"/>
    </source>
</evidence>
<sequence length="40" mass="4847">MKLHWLPVKRVQYSILLLVFHARHRLAPPYNDFYVPPSRS</sequence>
<keyword evidence="2" id="KW-1185">Reference proteome</keyword>
<organism evidence="1 2">
    <name type="scientific">Ridgeia piscesae</name>
    <name type="common">Tubeworm</name>
    <dbReference type="NCBI Taxonomy" id="27915"/>
    <lineage>
        <taxon>Eukaryota</taxon>
        <taxon>Metazoa</taxon>
        <taxon>Spiralia</taxon>
        <taxon>Lophotrochozoa</taxon>
        <taxon>Annelida</taxon>
        <taxon>Polychaeta</taxon>
        <taxon>Sedentaria</taxon>
        <taxon>Canalipalpata</taxon>
        <taxon>Sabellida</taxon>
        <taxon>Siboglinidae</taxon>
        <taxon>Ridgeia</taxon>
    </lineage>
</organism>
<evidence type="ECO:0000313" key="1">
    <source>
        <dbReference type="EMBL" id="KAK2184216.1"/>
    </source>
</evidence>
<name>A0AAD9NXD0_RIDPI</name>
<reference evidence="1" key="1">
    <citation type="journal article" date="2023" name="Mol. Biol. Evol.">
        <title>Third-Generation Sequencing Reveals the Adaptive Role of the Epigenome in Three Deep-Sea Polychaetes.</title>
        <authorList>
            <person name="Perez M."/>
            <person name="Aroh O."/>
            <person name="Sun Y."/>
            <person name="Lan Y."/>
            <person name="Juniper S.K."/>
            <person name="Young C.R."/>
            <person name="Angers B."/>
            <person name="Qian P.Y."/>
        </authorList>
    </citation>
    <scope>NUCLEOTIDE SEQUENCE</scope>
    <source>
        <strain evidence="1">R07B-5</strain>
    </source>
</reference>
<dbReference type="Proteomes" id="UP001209878">
    <property type="component" value="Unassembled WGS sequence"/>
</dbReference>
<dbReference type="AlphaFoldDB" id="A0AAD9NXD0"/>
<proteinExistence type="predicted"/>
<gene>
    <name evidence="1" type="ORF">NP493_276g00001</name>
</gene>
<comment type="caution">
    <text evidence="1">The sequence shown here is derived from an EMBL/GenBank/DDBJ whole genome shotgun (WGS) entry which is preliminary data.</text>
</comment>